<proteinExistence type="predicted"/>
<evidence type="ECO:0000313" key="1">
    <source>
        <dbReference type="EMBL" id="KAI4368923.1"/>
    </source>
</evidence>
<organism evidence="1 2">
    <name type="scientific">Melastoma candidum</name>
    <dbReference type="NCBI Taxonomy" id="119954"/>
    <lineage>
        <taxon>Eukaryota</taxon>
        <taxon>Viridiplantae</taxon>
        <taxon>Streptophyta</taxon>
        <taxon>Embryophyta</taxon>
        <taxon>Tracheophyta</taxon>
        <taxon>Spermatophyta</taxon>
        <taxon>Magnoliopsida</taxon>
        <taxon>eudicotyledons</taxon>
        <taxon>Gunneridae</taxon>
        <taxon>Pentapetalae</taxon>
        <taxon>rosids</taxon>
        <taxon>malvids</taxon>
        <taxon>Myrtales</taxon>
        <taxon>Melastomataceae</taxon>
        <taxon>Melastomatoideae</taxon>
        <taxon>Melastomateae</taxon>
        <taxon>Melastoma</taxon>
    </lineage>
</organism>
<reference evidence="2" key="1">
    <citation type="journal article" date="2023" name="Front. Plant Sci.">
        <title>Chromosomal-level genome assembly of Melastoma candidum provides insights into trichome evolution.</title>
        <authorList>
            <person name="Zhong Y."/>
            <person name="Wu W."/>
            <person name="Sun C."/>
            <person name="Zou P."/>
            <person name="Liu Y."/>
            <person name="Dai S."/>
            <person name="Zhou R."/>
        </authorList>
    </citation>
    <scope>NUCLEOTIDE SEQUENCE [LARGE SCALE GENOMIC DNA]</scope>
</reference>
<gene>
    <name evidence="1" type="ORF">MLD38_017425</name>
</gene>
<dbReference type="EMBL" id="CM042884">
    <property type="protein sequence ID" value="KAI4368923.1"/>
    <property type="molecule type" value="Genomic_DNA"/>
</dbReference>
<evidence type="ECO:0000313" key="2">
    <source>
        <dbReference type="Proteomes" id="UP001057402"/>
    </source>
</evidence>
<sequence>MSWQVFGADLIDWVNLAVFFNAWRVSSHEEAKVAEGYNFHCWKDVDSLLKKCLVHKLETISTDTSIMSDLPLILQLMTEPLAWHCLFLQSCIRILVPSGKKKKKTGSGDHSSPKLASAVRDSVQSLIGFMEELQKWLREWVVKSEDDNLKRQFLSMTSRGGAEGPEKVYKILKDTVSSASSAEVGDRIMGALKSWNPSEHVLRVVAEQRAMLLQTLSICESRIGALNALNKQIGQV</sequence>
<keyword evidence="2" id="KW-1185">Reference proteome</keyword>
<comment type="caution">
    <text evidence="1">The sequence shown here is derived from an EMBL/GenBank/DDBJ whole genome shotgun (WGS) entry which is preliminary data.</text>
</comment>
<dbReference type="Proteomes" id="UP001057402">
    <property type="component" value="Chromosome 5"/>
</dbReference>
<accession>A0ACB9QQI9</accession>
<protein>
    <submittedName>
        <fullName evidence="1">Uncharacterized protein</fullName>
    </submittedName>
</protein>
<name>A0ACB9QQI9_9MYRT</name>